<dbReference type="EMBL" id="JH930470">
    <property type="protein sequence ID" value="EKM57866.1"/>
    <property type="molecule type" value="Genomic_DNA"/>
</dbReference>
<dbReference type="Proteomes" id="UP000008370">
    <property type="component" value="Unassembled WGS sequence"/>
</dbReference>
<evidence type="ECO:0000313" key="2">
    <source>
        <dbReference type="EMBL" id="EKM57866.1"/>
    </source>
</evidence>
<dbReference type="InterPro" id="IPR021331">
    <property type="entry name" value="Hva1_TUDOR"/>
</dbReference>
<dbReference type="RefSeq" id="XP_007393208.1">
    <property type="nucleotide sequence ID" value="XM_007393146.1"/>
</dbReference>
<dbReference type="GeneID" id="18912539"/>
<dbReference type="OrthoDB" id="2138648at2759"/>
<feature type="domain" description="Hypervirulence associated protein TUDOR" evidence="1">
    <location>
        <begin position="16"/>
        <end position="82"/>
    </location>
</feature>
<gene>
    <name evidence="2" type="ORF">PHACADRAFT_206736</name>
</gene>
<keyword evidence="3" id="KW-1185">Reference proteome</keyword>
<dbReference type="KEGG" id="pco:PHACADRAFT_206736"/>
<reference evidence="2 3" key="1">
    <citation type="journal article" date="2012" name="BMC Genomics">
        <title>Comparative genomics of the white-rot fungi, Phanerochaete carnosa and P. chrysosporium, to elucidate the genetic basis of the distinct wood types they colonize.</title>
        <authorList>
            <person name="Suzuki H."/>
            <person name="MacDonald J."/>
            <person name="Syed K."/>
            <person name="Salamov A."/>
            <person name="Hori C."/>
            <person name="Aerts A."/>
            <person name="Henrissat B."/>
            <person name="Wiebenga A."/>
            <person name="vanKuyk P.A."/>
            <person name="Barry K."/>
            <person name="Lindquist E."/>
            <person name="LaButti K."/>
            <person name="Lapidus A."/>
            <person name="Lucas S."/>
            <person name="Coutinho P."/>
            <person name="Gong Y."/>
            <person name="Samejima M."/>
            <person name="Mahadevan R."/>
            <person name="Abou-Zaid M."/>
            <person name="de Vries R.P."/>
            <person name="Igarashi K."/>
            <person name="Yadav J.S."/>
            <person name="Grigoriev I.V."/>
            <person name="Master E.R."/>
        </authorList>
    </citation>
    <scope>NUCLEOTIDE SEQUENCE [LARGE SCALE GENOMIC DNA]</scope>
    <source>
        <strain evidence="2 3">HHB-10118-sp</strain>
    </source>
</reference>
<organism evidence="2 3">
    <name type="scientific">Phanerochaete carnosa (strain HHB-10118-sp)</name>
    <name type="common">White-rot fungus</name>
    <name type="synonym">Peniophora carnosa</name>
    <dbReference type="NCBI Taxonomy" id="650164"/>
    <lineage>
        <taxon>Eukaryota</taxon>
        <taxon>Fungi</taxon>
        <taxon>Dikarya</taxon>
        <taxon>Basidiomycota</taxon>
        <taxon>Agaricomycotina</taxon>
        <taxon>Agaricomycetes</taxon>
        <taxon>Polyporales</taxon>
        <taxon>Phanerochaetaceae</taxon>
        <taxon>Phanerochaete</taxon>
    </lineage>
</organism>
<dbReference type="HOGENOM" id="CLU_177181_0_1_1"/>
<dbReference type="AlphaFoldDB" id="K5V5F5"/>
<sequence>MSGYLKDKDGEPIQEGDKVFTRFRSGKREGEVEQIVTNGDEAAKISDINVKNPPKVSFSDQDCDIDVIKRHGHNVAHNPGTLSHTD</sequence>
<dbReference type="Pfam" id="PF11160">
    <property type="entry name" value="Hva1_TUDOR"/>
    <property type="match status" value="1"/>
</dbReference>
<evidence type="ECO:0000259" key="1">
    <source>
        <dbReference type="Pfam" id="PF11160"/>
    </source>
</evidence>
<dbReference type="InParanoid" id="K5V5F5"/>
<name>K5V5F5_PHACS</name>
<accession>K5V5F5</accession>
<protein>
    <recommendedName>
        <fullName evidence="1">Hypervirulence associated protein TUDOR domain-containing protein</fullName>
    </recommendedName>
</protein>
<dbReference type="Gene3D" id="2.30.30.1060">
    <property type="match status" value="1"/>
</dbReference>
<proteinExistence type="predicted"/>
<evidence type="ECO:0000313" key="3">
    <source>
        <dbReference type="Proteomes" id="UP000008370"/>
    </source>
</evidence>